<dbReference type="OrthoDB" id="7226253at2"/>
<dbReference type="EMBL" id="BJMU01000006">
    <property type="protein sequence ID" value="GEB83002.1"/>
    <property type="molecule type" value="Genomic_DNA"/>
</dbReference>
<dbReference type="RefSeq" id="WP_048836516.1">
    <property type="nucleotide sequence ID" value="NZ_BJMU01000006.1"/>
</dbReference>
<keyword evidence="2" id="KW-0812">Transmembrane</keyword>
<proteinExistence type="predicted"/>
<organism evidence="3 4">
    <name type="scientific">Acetobacter orleanensis</name>
    <dbReference type="NCBI Taxonomy" id="104099"/>
    <lineage>
        <taxon>Bacteria</taxon>
        <taxon>Pseudomonadati</taxon>
        <taxon>Pseudomonadota</taxon>
        <taxon>Alphaproteobacteria</taxon>
        <taxon>Acetobacterales</taxon>
        <taxon>Acetobacteraceae</taxon>
        <taxon>Acetobacter</taxon>
    </lineage>
</organism>
<comment type="caution">
    <text evidence="3">The sequence shown here is derived from an EMBL/GenBank/DDBJ whole genome shotgun (WGS) entry which is preliminary data.</text>
</comment>
<evidence type="ECO:0000313" key="4">
    <source>
        <dbReference type="Proteomes" id="UP000317617"/>
    </source>
</evidence>
<evidence type="ECO:0000256" key="2">
    <source>
        <dbReference type="SAM" id="Phobius"/>
    </source>
</evidence>
<feature type="region of interest" description="Disordered" evidence="1">
    <location>
        <begin position="45"/>
        <end position="70"/>
    </location>
</feature>
<dbReference type="AlphaFoldDB" id="A0A4Y3TMC1"/>
<evidence type="ECO:0000313" key="3">
    <source>
        <dbReference type="EMBL" id="GEB83002.1"/>
    </source>
</evidence>
<name>A0A4Y3TMC1_9PROT</name>
<reference evidence="3 4" key="1">
    <citation type="submission" date="2019-06" db="EMBL/GenBank/DDBJ databases">
        <title>Whole genome shotgun sequence of Acetobacter orleanensis NBRC 13752.</title>
        <authorList>
            <person name="Hosoyama A."/>
            <person name="Uohara A."/>
            <person name="Ohji S."/>
            <person name="Ichikawa N."/>
        </authorList>
    </citation>
    <scope>NUCLEOTIDE SEQUENCE [LARGE SCALE GENOMIC DNA]</scope>
    <source>
        <strain evidence="3 4">NBRC 13752</strain>
    </source>
</reference>
<keyword evidence="2" id="KW-0472">Membrane</keyword>
<evidence type="ECO:0000256" key="1">
    <source>
        <dbReference type="SAM" id="MobiDB-lite"/>
    </source>
</evidence>
<sequence>MLNLVIAIIALIIWSSIVVYYFRTPLMHWFDNRFGKDTVLPVPEDDADVAHQGDHAPTAAPASPPTDKVQ</sequence>
<keyword evidence="2" id="KW-1133">Transmembrane helix</keyword>
<dbReference type="Proteomes" id="UP000317617">
    <property type="component" value="Unassembled WGS sequence"/>
</dbReference>
<feature type="transmembrane region" description="Helical" evidence="2">
    <location>
        <begin position="6"/>
        <end position="23"/>
    </location>
</feature>
<accession>A0A4Y3TMC1</accession>
<protein>
    <submittedName>
        <fullName evidence="3">Uncharacterized protein</fullName>
    </submittedName>
</protein>
<gene>
    <name evidence="3" type="ORF">AOR01nite_14790</name>
</gene>
<keyword evidence="4" id="KW-1185">Reference proteome</keyword>